<accession>A0AC35EUR5</accession>
<proteinExistence type="predicted"/>
<evidence type="ECO:0000313" key="1">
    <source>
        <dbReference type="Proteomes" id="UP000887580"/>
    </source>
</evidence>
<name>A0AC35EUR5_9BILA</name>
<dbReference type="Proteomes" id="UP000887580">
    <property type="component" value="Unplaced"/>
</dbReference>
<protein>
    <submittedName>
        <fullName evidence="2">Uncharacterized protein</fullName>
    </submittedName>
</protein>
<organism evidence="1 2">
    <name type="scientific">Panagrolaimus sp. PS1159</name>
    <dbReference type="NCBI Taxonomy" id="55785"/>
    <lineage>
        <taxon>Eukaryota</taxon>
        <taxon>Metazoa</taxon>
        <taxon>Ecdysozoa</taxon>
        <taxon>Nematoda</taxon>
        <taxon>Chromadorea</taxon>
        <taxon>Rhabditida</taxon>
        <taxon>Tylenchina</taxon>
        <taxon>Panagrolaimomorpha</taxon>
        <taxon>Panagrolaimoidea</taxon>
        <taxon>Panagrolaimidae</taxon>
        <taxon>Panagrolaimus</taxon>
    </lineage>
</organism>
<reference evidence="2" key="1">
    <citation type="submission" date="2022-11" db="UniProtKB">
        <authorList>
            <consortium name="WormBaseParasite"/>
        </authorList>
    </citation>
    <scope>IDENTIFICATION</scope>
</reference>
<evidence type="ECO:0000313" key="2">
    <source>
        <dbReference type="WBParaSite" id="PS1159_v2.g1089.t1"/>
    </source>
</evidence>
<dbReference type="WBParaSite" id="PS1159_v2.g1089.t1">
    <property type="protein sequence ID" value="PS1159_v2.g1089.t1"/>
    <property type="gene ID" value="PS1159_v2.g1089"/>
</dbReference>
<sequence>MKDQLKKYEEKCEETGETPRKLFIVWEDPQNAGSGGTHPGRLNLPAQSGQVFSIYKTDDGEPPKKGIYYGMKIGGSSSLRPVPFWDAHVTPGTFPLIYLFGQHGWHPNMPKINPKNPNVVSTLQQQIQRATQQQPLSPLSSQWPDAPQSPTAAATSTPSQQQHTNPPQPLHQSRTSDASTQFSQRLSTTGAAPPTSTSPTVSHTQSVQQQPALSSLHLHVPAAQQQQN</sequence>